<evidence type="ECO:0000256" key="2">
    <source>
        <dbReference type="SAM" id="Phobius"/>
    </source>
</evidence>
<feature type="transmembrane region" description="Helical" evidence="2">
    <location>
        <begin position="84"/>
        <end position="102"/>
    </location>
</feature>
<feature type="transmembrane region" description="Helical" evidence="2">
    <location>
        <begin position="234"/>
        <end position="256"/>
    </location>
</feature>
<dbReference type="RefSeq" id="WP_086997494.1">
    <property type="nucleotide sequence ID" value="NZ_FUHW01000026.1"/>
</dbReference>
<dbReference type="Proteomes" id="UP000195913">
    <property type="component" value="Unassembled WGS sequence"/>
</dbReference>
<sequence>MSMTQPRPVAGAPSTQSTPVTQRPVGPLMKIVRLHFADPQRMIGVPLFIFGSVIVLCIVIMALLRNFVPATPAELSEGFRYNQATLWCFAGYFVSIGVMAYARTMPFALGMGSTRRQYFAGTCLALLLESAFIGVTMTVLLALEKATGHWFNGARVFDVVATGDGNYLSTFLMGFGLSAAMLFIGAMFAVVFLRWNQKGVIAVIFGTVAVLLALLWLLLTAGVNPFLWFEGATFAKIALVMILVALISAVGSWLVLRRAPVGQ</sequence>
<organism evidence="3 4">
    <name type="scientific">Arthrobacter rhombi</name>
    <dbReference type="NCBI Taxonomy" id="71253"/>
    <lineage>
        <taxon>Bacteria</taxon>
        <taxon>Bacillati</taxon>
        <taxon>Actinomycetota</taxon>
        <taxon>Actinomycetes</taxon>
        <taxon>Micrococcales</taxon>
        <taxon>Micrococcaceae</taxon>
        <taxon>Arthrobacter</taxon>
    </lineage>
</organism>
<feature type="transmembrane region" description="Helical" evidence="2">
    <location>
        <begin position="43"/>
        <end position="64"/>
    </location>
</feature>
<keyword evidence="4" id="KW-1185">Reference proteome</keyword>
<feature type="transmembrane region" description="Helical" evidence="2">
    <location>
        <begin position="123"/>
        <end position="143"/>
    </location>
</feature>
<evidence type="ECO:0000313" key="3">
    <source>
        <dbReference type="EMBL" id="SJM62043.1"/>
    </source>
</evidence>
<feature type="transmembrane region" description="Helical" evidence="2">
    <location>
        <begin position="171"/>
        <end position="193"/>
    </location>
</feature>
<keyword evidence="2" id="KW-0472">Membrane</keyword>
<feature type="transmembrane region" description="Helical" evidence="2">
    <location>
        <begin position="200"/>
        <end position="222"/>
    </location>
</feature>
<keyword evidence="2" id="KW-1133">Transmembrane helix</keyword>
<dbReference type="AlphaFoldDB" id="A0A1R4G1U2"/>
<proteinExistence type="predicted"/>
<protein>
    <submittedName>
        <fullName evidence="3">Putative ABC transporter permease</fullName>
    </submittedName>
</protein>
<feature type="region of interest" description="Disordered" evidence="1">
    <location>
        <begin position="1"/>
        <end position="22"/>
    </location>
</feature>
<name>A0A1R4G1U2_9MICC</name>
<evidence type="ECO:0000313" key="4">
    <source>
        <dbReference type="Proteomes" id="UP000195913"/>
    </source>
</evidence>
<reference evidence="3 4" key="1">
    <citation type="submission" date="2017-02" db="EMBL/GenBank/DDBJ databases">
        <authorList>
            <person name="Peterson S.W."/>
        </authorList>
    </citation>
    <scope>NUCLEOTIDE SEQUENCE [LARGE SCALE GENOMIC DNA]</scope>
    <source>
        <strain evidence="3 4">B Ar 00.02</strain>
    </source>
</reference>
<evidence type="ECO:0000256" key="1">
    <source>
        <dbReference type="SAM" id="MobiDB-lite"/>
    </source>
</evidence>
<gene>
    <name evidence="3" type="ORF">FM101_07095</name>
</gene>
<accession>A0A1R4G1U2</accession>
<keyword evidence="2" id="KW-0812">Transmembrane</keyword>
<dbReference type="EMBL" id="FUHW01000026">
    <property type="protein sequence ID" value="SJM62043.1"/>
    <property type="molecule type" value="Genomic_DNA"/>
</dbReference>